<dbReference type="Proteomes" id="UP000652720">
    <property type="component" value="Unassembled WGS sequence"/>
</dbReference>
<gene>
    <name evidence="2" type="ORF">GCM10008021_06490</name>
    <name evidence="1" type="ORF">GCM10010914_12440</name>
</gene>
<reference evidence="1" key="2">
    <citation type="journal article" date="2014" name="Int. J. Syst. Evol. Microbiol.">
        <title>Complete genome sequence of Corynebacterium casei LMG S-19264T (=DSM 44701T), isolated from a smear-ripened cheese.</title>
        <authorList>
            <consortium name="US DOE Joint Genome Institute (JGI-PGF)"/>
            <person name="Walter F."/>
            <person name="Albersmeier A."/>
            <person name="Kalinowski J."/>
            <person name="Ruckert C."/>
        </authorList>
    </citation>
    <scope>NUCLEOTIDE SEQUENCE</scope>
    <source>
        <strain evidence="1">CGMCC 1.8885</strain>
    </source>
</reference>
<dbReference type="Proteomes" id="UP000630135">
    <property type="component" value="Unassembled WGS sequence"/>
</dbReference>
<name>A0AAV4K3T8_9DEIO</name>
<organism evidence="1 4">
    <name type="scientific">Deinococcus wulumuqiensis</name>
    <dbReference type="NCBI Taxonomy" id="980427"/>
    <lineage>
        <taxon>Bacteria</taxon>
        <taxon>Thermotogati</taxon>
        <taxon>Deinococcota</taxon>
        <taxon>Deinococci</taxon>
        <taxon>Deinococcales</taxon>
        <taxon>Deinococcaceae</taxon>
        <taxon>Deinococcus</taxon>
    </lineage>
</organism>
<evidence type="ECO:0000313" key="4">
    <source>
        <dbReference type="Proteomes" id="UP000652720"/>
    </source>
</evidence>
<dbReference type="AlphaFoldDB" id="A0AAV4K3T8"/>
<dbReference type="EMBL" id="BMLZ01000005">
    <property type="protein sequence ID" value="GGP28998.1"/>
    <property type="molecule type" value="Genomic_DNA"/>
</dbReference>
<reference evidence="2" key="1">
    <citation type="journal article" date="2014" name="Int. J. Syst. Evol. Microbiol.">
        <title>Complete genome of a new Firmicutes species belonging to the dominant human colonic microbiota ('Ruminococcus bicirculans') reveals two chromosomes and a selective capacity to utilize plant glucans.</title>
        <authorList>
            <consortium name="NISC Comparative Sequencing Program"/>
            <person name="Wegmann U."/>
            <person name="Louis P."/>
            <person name="Goesmann A."/>
            <person name="Henrissat B."/>
            <person name="Duncan S.H."/>
            <person name="Flint H.J."/>
        </authorList>
    </citation>
    <scope>NUCLEOTIDE SEQUENCE</scope>
    <source>
        <strain evidence="2">CGMCC 1.8884</strain>
    </source>
</reference>
<sequence>MLLALLLGGGQAAPTPKPDAELATLRARYLGKEVWVYGGGPLRCSLKNPQASGTLSVPYTGTVRVLNVERLTGTFPVAPVKSSGVMPARPVKNPLRLRLGLPKDFRVESLSYSGTEEVTLTDASTCREVTETYVDGADLEKNFSLTPPDAITRQALAPFFKPDPQKPASEIGLTHTQVLWLRGIPESPVGDLKTLLKAPVWLWNGLPGRGDNVLHFQNDRVVKVEVPRMGP</sequence>
<evidence type="ECO:0008006" key="5">
    <source>
        <dbReference type="Google" id="ProtNLM"/>
    </source>
</evidence>
<evidence type="ECO:0000313" key="1">
    <source>
        <dbReference type="EMBL" id="GGI79755.1"/>
    </source>
</evidence>
<evidence type="ECO:0000313" key="3">
    <source>
        <dbReference type="Proteomes" id="UP000630135"/>
    </source>
</evidence>
<accession>A0AAV4K3T8</accession>
<proteinExistence type="predicted"/>
<evidence type="ECO:0000313" key="2">
    <source>
        <dbReference type="EMBL" id="GGP28998.1"/>
    </source>
</evidence>
<protein>
    <recommendedName>
        <fullName evidence="5">DUF3108 domain-containing protein</fullName>
    </recommendedName>
</protein>
<reference evidence="1" key="4">
    <citation type="submission" date="2023-08" db="EMBL/GenBank/DDBJ databases">
        <authorList>
            <person name="Sun Q."/>
            <person name="Zhou Y."/>
        </authorList>
    </citation>
    <scope>NUCLEOTIDE SEQUENCE</scope>
    <source>
        <strain evidence="2">CGMCC 1.8884</strain>
        <strain evidence="1">CGMCC 1.8885</strain>
    </source>
</reference>
<reference evidence="3" key="3">
    <citation type="journal article" date="2019" name="Int. J. Syst. Evol. Microbiol.">
        <title>The Global Catalogue of Microorganisms (GCM) 10K type strain sequencing project: providing services to taxonomists for standard genome sequencing and annotation.</title>
        <authorList>
            <consortium name="The Broad Institute Genomics Platform"/>
            <consortium name="The Broad Institute Genome Sequencing Center for Infectious Disease"/>
            <person name="Wu L."/>
            <person name="Ma J."/>
        </authorList>
    </citation>
    <scope>NUCLEOTIDE SEQUENCE [LARGE SCALE GENOMIC DNA]</scope>
    <source>
        <strain evidence="3">CGMCC 1.8884</strain>
    </source>
</reference>
<dbReference type="EMBL" id="BMMA01000008">
    <property type="protein sequence ID" value="GGI79755.1"/>
    <property type="molecule type" value="Genomic_DNA"/>
</dbReference>
<comment type="caution">
    <text evidence="1">The sequence shown here is derived from an EMBL/GenBank/DDBJ whole genome shotgun (WGS) entry which is preliminary data.</text>
</comment>
<keyword evidence="3" id="KW-1185">Reference proteome</keyword>